<protein>
    <submittedName>
        <fullName evidence="7">Malic acid transport protein</fullName>
    </submittedName>
</protein>
<reference evidence="7 8" key="1">
    <citation type="submission" date="2015-04" db="EMBL/GenBank/DDBJ databases">
        <authorList>
            <person name="Syromyatnikov M.Y."/>
            <person name="Popov V.N."/>
        </authorList>
    </citation>
    <scope>NUCLEOTIDE SEQUENCE [LARGE SCALE GENOMIC DNA]</scope>
    <source>
        <strain evidence="7">WF-38-12</strain>
    </source>
</reference>
<keyword evidence="8" id="KW-1185">Reference proteome</keyword>
<dbReference type="InterPro" id="IPR038665">
    <property type="entry name" value="Voltage-dep_anion_channel_sf"/>
</dbReference>
<feature type="transmembrane region" description="Helical" evidence="6">
    <location>
        <begin position="119"/>
        <end position="138"/>
    </location>
</feature>
<feature type="transmembrane region" description="Helical" evidence="6">
    <location>
        <begin position="191"/>
        <end position="210"/>
    </location>
</feature>
<feature type="compositionally biased region" description="Basic and acidic residues" evidence="5">
    <location>
        <begin position="1"/>
        <end position="19"/>
    </location>
</feature>
<evidence type="ECO:0000256" key="2">
    <source>
        <dbReference type="ARBA" id="ARBA00022692"/>
    </source>
</evidence>
<evidence type="ECO:0000256" key="1">
    <source>
        <dbReference type="ARBA" id="ARBA00004141"/>
    </source>
</evidence>
<feature type="transmembrane region" description="Helical" evidence="6">
    <location>
        <begin position="411"/>
        <end position="433"/>
    </location>
</feature>
<feature type="transmembrane region" description="Helical" evidence="6">
    <location>
        <begin position="287"/>
        <end position="316"/>
    </location>
</feature>
<feature type="transmembrane region" description="Helical" evidence="6">
    <location>
        <begin position="439"/>
        <end position="460"/>
    </location>
</feature>
<dbReference type="Proteomes" id="UP000054383">
    <property type="component" value="Unassembled WGS sequence"/>
</dbReference>
<name>A0A0U1MCT1_TALIS</name>
<organism evidence="7 8">
    <name type="scientific">Talaromyces islandicus</name>
    <name type="common">Penicillium islandicum</name>
    <dbReference type="NCBI Taxonomy" id="28573"/>
    <lineage>
        <taxon>Eukaryota</taxon>
        <taxon>Fungi</taxon>
        <taxon>Dikarya</taxon>
        <taxon>Ascomycota</taxon>
        <taxon>Pezizomycotina</taxon>
        <taxon>Eurotiomycetes</taxon>
        <taxon>Eurotiomycetidae</taxon>
        <taxon>Eurotiales</taxon>
        <taxon>Trichocomaceae</taxon>
        <taxon>Talaromyces</taxon>
        <taxon>Talaromyces sect. Islandici</taxon>
    </lineage>
</organism>
<gene>
    <name evidence="7" type="ORF">PISL3812_09823</name>
</gene>
<dbReference type="OrthoDB" id="2901184at2759"/>
<keyword evidence="4 6" id="KW-0472">Membrane</keyword>
<proteinExistence type="predicted"/>
<dbReference type="InterPro" id="IPR004695">
    <property type="entry name" value="SLAC1/Mae1/Ssu1/TehA"/>
</dbReference>
<dbReference type="GO" id="GO:0016020">
    <property type="term" value="C:membrane"/>
    <property type="evidence" value="ECO:0007669"/>
    <property type="project" value="UniProtKB-SubCell"/>
</dbReference>
<accession>A0A0U1MCT1</accession>
<evidence type="ECO:0000313" key="8">
    <source>
        <dbReference type="Proteomes" id="UP000054383"/>
    </source>
</evidence>
<keyword evidence="2 6" id="KW-0812">Transmembrane</keyword>
<evidence type="ECO:0000256" key="4">
    <source>
        <dbReference type="ARBA" id="ARBA00023136"/>
    </source>
</evidence>
<dbReference type="InterPro" id="IPR030185">
    <property type="entry name" value="Mae1"/>
</dbReference>
<evidence type="ECO:0000256" key="5">
    <source>
        <dbReference type="SAM" id="MobiDB-lite"/>
    </source>
</evidence>
<feature type="transmembrane region" description="Helical" evidence="6">
    <location>
        <begin position="225"/>
        <end position="247"/>
    </location>
</feature>
<feature type="transmembrane region" description="Helical" evidence="6">
    <location>
        <begin position="259"/>
        <end position="281"/>
    </location>
</feature>
<evidence type="ECO:0000256" key="6">
    <source>
        <dbReference type="SAM" id="Phobius"/>
    </source>
</evidence>
<dbReference type="STRING" id="28573.A0A0U1MCT1"/>
<feature type="region of interest" description="Disordered" evidence="5">
    <location>
        <begin position="1"/>
        <end position="20"/>
    </location>
</feature>
<feature type="transmembrane region" description="Helical" evidence="6">
    <location>
        <begin position="328"/>
        <end position="347"/>
    </location>
</feature>
<evidence type="ECO:0000256" key="3">
    <source>
        <dbReference type="ARBA" id="ARBA00022989"/>
    </source>
</evidence>
<feature type="transmembrane region" description="Helical" evidence="6">
    <location>
        <begin position="367"/>
        <end position="390"/>
    </location>
</feature>
<dbReference type="AlphaFoldDB" id="A0A0U1MCT1"/>
<dbReference type="CDD" id="cd09317">
    <property type="entry name" value="TDT_Mae1_like"/>
    <property type="match status" value="1"/>
</dbReference>
<dbReference type="Pfam" id="PF03595">
    <property type="entry name" value="SLAC1"/>
    <property type="match status" value="1"/>
</dbReference>
<comment type="subcellular location">
    <subcellularLocation>
        <location evidence="1">Membrane</location>
        <topology evidence="1">Multi-pass membrane protein</topology>
    </subcellularLocation>
</comment>
<dbReference type="PANTHER" id="PTHR31162:SF3">
    <property type="entry name" value="TRANSPORTER_MALIC ACID TRANSPORT PROTEIN, PUTATIVE-RELATED"/>
    <property type="match status" value="1"/>
</dbReference>
<sequence>MANELEIPRHLRLPGDEGYRTPMIEDTERQLELSSYFPEDLSHLHLHRSVGEAHVSTLERVNSLALRPNRSRCTAHGDCNSHYCIDLAERLPSAKEEDTESEQSNGKLGFKHRIRHMTWAYFTLTMATGGIANVLHHIPTSYRFNGLETIGLVIFLLNIVLYIAIWSLLLVRFTYFPYTFKASFLHPTESLFAPATVVSFGTILINISQYGPDRTGPWLLDVVRVLFWFDLALAFCLSAGVYLLLWSTQTFTIAQMTPIWIFPAYPMLIIGSHAGVLSAQLGPRQSFYIIVGGFIIQGVGFLVSLMVYSAFIYRLMTQKLPKENIRPGMFVSVGPSAFTVAGILTMAENAERAFPSDLFGDGKLAAMIVRVIANFACLWLWGLAIFFFFIAASAHLPPFMQGGRMVFSMTWFSFVFPNTALITATFAIGKVFLCRPIEILGLAMSILLIIVYLFVVYMMIRAIVLRHILWPQKGEDKDEGGFRIAEIKPESPLRGTTPV</sequence>
<feature type="transmembrane region" description="Helical" evidence="6">
    <location>
        <begin position="150"/>
        <end position="171"/>
    </location>
</feature>
<dbReference type="Gene3D" id="1.50.10.150">
    <property type="entry name" value="Voltage-dependent anion channel"/>
    <property type="match status" value="1"/>
</dbReference>
<evidence type="ECO:0000313" key="7">
    <source>
        <dbReference type="EMBL" id="CRG92756.1"/>
    </source>
</evidence>
<dbReference type="GO" id="GO:0015140">
    <property type="term" value="F:malate transmembrane transporter activity"/>
    <property type="evidence" value="ECO:0007669"/>
    <property type="project" value="InterPro"/>
</dbReference>
<dbReference type="PANTHER" id="PTHR31162">
    <property type="entry name" value="MALIC ACID TRANSPORT PROTEIN-RELATED"/>
    <property type="match status" value="1"/>
</dbReference>
<dbReference type="OMA" id="FYHYPYT"/>
<keyword evidence="3 6" id="KW-1133">Transmembrane helix</keyword>
<dbReference type="EMBL" id="CVMT01000016">
    <property type="protein sequence ID" value="CRG92756.1"/>
    <property type="molecule type" value="Genomic_DNA"/>
</dbReference>